<accession>A0AAJ0GH28</accession>
<comment type="caution">
    <text evidence="1">The sequence shown here is derived from an EMBL/GenBank/DDBJ whole genome shotgun (WGS) entry which is preliminary data.</text>
</comment>
<dbReference type="Proteomes" id="UP001271007">
    <property type="component" value="Unassembled WGS sequence"/>
</dbReference>
<name>A0AAJ0GH28_9PEZI</name>
<protein>
    <submittedName>
        <fullName evidence="1">Uncharacterized protein</fullName>
    </submittedName>
</protein>
<organism evidence="1 2">
    <name type="scientific">Extremus antarcticus</name>
    <dbReference type="NCBI Taxonomy" id="702011"/>
    <lineage>
        <taxon>Eukaryota</taxon>
        <taxon>Fungi</taxon>
        <taxon>Dikarya</taxon>
        <taxon>Ascomycota</taxon>
        <taxon>Pezizomycotina</taxon>
        <taxon>Dothideomycetes</taxon>
        <taxon>Dothideomycetidae</taxon>
        <taxon>Mycosphaerellales</taxon>
        <taxon>Extremaceae</taxon>
        <taxon>Extremus</taxon>
    </lineage>
</organism>
<evidence type="ECO:0000313" key="2">
    <source>
        <dbReference type="Proteomes" id="UP001271007"/>
    </source>
</evidence>
<keyword evidence="2" id="KW-1185">Reference proteome</keyword>
<reference evidence="1" key="1">
    <citation type="submission" date="2023-04" db="EMBL/GenBank/DDBJ databases">
        <title>Black Yeasts Isolated from many extreme environments.</title>
        <authorList>
            <person name="Coleine C."/>
            <person name="Stajich J.E."/>
            <person name="Selbmann L."/>
        </authorList>
    </citation>
    <scope>NUCLEOTIDE SEQUENCE</scope>
    <source>
        <strain evidence="1">CCFEE 5312</strain>
    </source>
</reference>
<evidence type="ECO:0000313" key="1">
    <source>
        <dbReference type="EMBL" id="KAK3057385.1"/>
    </source>
</evidence>
<dbReference type="AlphaFoldDB" id="A0AAJ0GH28"/>
<sequence>MAQRMLNVLHELWPRVEEALARWIEHLESIAKDTDHEFRGPALEKLSCEARIEKLDANRTIFQRRVDAINHINAVEGRTAPLIGVIIAAQLEDPVGLETVTNMFRRALTQTEDIQDRAHQRIAEIEVKVTDRFTTLRGQYEGLCKLLGDDLKSTTNYRFDEIEEYMLHFQAIAAMHVGVESPRQTLVLEYFQKVSGGTLSVTITLGSDRVAGESPSGRQRLISEFFKKL</sequence>
<proteinExistence type="predicted"/>
<dbReference type="EMBL" id="JAWDJX010000003">
    <property type="protein sequence ID" value="KAK3057385.1"/>
    <property type="molecule type" value="Genomic_DNA"/>
</dbReference>
<gene>
    <name evidence="1" type="ORF">LTR09_001569</name>
</gene>